<keyword evidence="8" id="KW-0238">DNA-binding</keyword>
<evidence type="ECO:0000256" key="3">
    <source>
        <dbReference type="ARBA" id="ARBA00022741"/>
    </source>
</evidence>
<dbReference type="OrthoDB" id="3249161at2759"/>
<dbReference type="InterPro" id="IPR036361">
    <property type="entry name" value="SAP_dom_sf"/>
</dbReference>
<dbReference type="Gene3D" id="1.10.720.30">
    <property type="entry name" value="SAP domain"/>
    <property type="match status" value="1"/>
</dbReference>
<dbReference type="AlphaFoldDB" id="A0A024G9C6"/>
<evidence type="ECO:0000256" key="10">
    <source>
        <dbReference type="ARBA" id="ARBA00023204"/>
    </source>
</evidence>
<evidence type="ECO:0000256" key="12">
    <source>
        <dbReference type="SAM" id="MobiDB-lite"/>
    </source>
</evidence>
<keyword evidence="6" id="KW-0347">Helicase</keyword>
<dbReference type="EMBL" id="CAIX01000046">
    <property type="protein sequence ID" value="CCI43279.1"/>
    <property type="molecule type" value="Genomic_DNA"/>
</dbReference>
<dbReference type="Gene3D" id="1.10.1600.10">
    <property type="match status" value="1"/>
</dbReference>
<dbReference type="CDD" id="cd00788">
    <property type="entry name" value="KU70"/>
    <property type="match status" value="1"/>
</dbReference>
<dbReference type="GO" id="GO:0003678">
    <property type="term" value="F:DNA helicase activity"/>
    <property type="evidence" value="ECO:0007669"/>
    <property type="project" value="InterPro"/>
</dbReference>
<keyword evidence="3" id="KW-0547">Nucleotide-binding</keyword>
<keyword evidence="9" id="KW-0233">DNA recombination</keyword>
<dbReference type="SUPFAM" id="SSF53300">
    <property type="entry name" value="vWA-like"/>
    <property type="match status" value="1"/>
</dbReference>
<dbReference type="GO" id="GO:0043564">
    <property type="term" value="C:Ku70:Ku80 complex"/>
    <property type="evidence" value="ECO:0007669"/>
    <property type="project" value="InterPro"/>
</dbReference>
<dbReference type="PANTHER" id="PTHR12604">
    <property type="entry name" value="KU AUTOANTIGEN DNA HELICASE"/>
    <property type="match status" value="1"/>
</dbReference>
<evidence type="ECO:0000256" key="7">
    <source>
        <dbReference type="ARBA" id="ARBA00022840"/>
    </source>
</evidence>
<keyword evidence="11" id="KW-0539">Nucleus</keyword>
<dbReference type="InterPro" id="IPR006165">
    <property type="entry name" value="Ku70"/>
</dbReference>
<comment type="caution">
    <text evidence="14">The sequence shown here is derived from an EMBL/GenBank/DDBJ whole genome shotgun (WGS) entry which is preliminary data.</text>
</comment>
<organism evidence="14 15">
    <name type="scientific">Albugo candida</name>
    <dbReference type="NCBI Taxonomy" id="65357"/>
    <lineage>
        <taxon>Eukaryota</taxon>
        <taxon>Sar</taxon>
        <taxon>Stramenopiles</taxon>
        <taxon>Oomycota</taxon>
        <taxon>Peronosporomycetes</taxon>
        <taxon>Albuginales</taxon>
        <taxon>Albuginaceae</taxon>
        <taxon>Albugo</taxon>
    </lineage>
</organism>
<keyword evidence="15" id="KW-1185">Reference proteome</keyword>
<dbReference type="Gene3D" id="3.40.50.410">
    <property type="entry name" value="von Willebrand factor, type A domain"/>
    <property type="match status" value="1"/>
</dbReference>
<dbReference type="InterPro" id="IPR047087">
    <property type="entry name" value="KU70_core_dom"/>
</dbReference>
<dbReference type="InterPro" id="IPR016194">
    <property type="entry name" value="SPOC-like_C_dom_sf"/>
</dbReference>
<dbReference type="SUPFAM" id="SSF100939">
    <property type="entry name" value="SPOC domain-like"/>
    <property type="match status" value="1"/>
</dbReference>
<comment type="subcellular location">
    <subcellularLocation>
        <location evidence="1">Nucleus</location>
    </subcellularLocation>
</comment>
<keyword evidence="5" id="KW-0378">Hydrolase</keyword>
<dbReference type="Pfam" id="PF02735">
    <property type="entry name" value="Ku"/>
    <property type="match status" value="1"/>
</dbReference>
<evidence type="ECO:0000256" key="5">
    <source>
        <dbReference type="ARBA" id="ARBA00022801"/>
    </source>
</evidence>
<dbReference type="PANTHER" id="PTHR12604:SF2">
    <property type="entry name" value="X-RAY REPAIR CROSS-COMPLEMENTING PROTEIN 6"/>
    <property type="match status" value="1"/>
</dbReference>
<dbReference type="GO" id="GO:0003684">
    <property type="term" value="F:damaged DNA binding"/>
    <property type="evidence" value="ECO:0007669"/>
    <property type="project" value="InterPro"/>
</dbReference>
<protein>
    <recommendedName>
        <fullName evidence="13">SAP domain-containing protein</fullName>
    </recommendedName>
</protein>
<reference evidence="14 15" key="1">
    <citation type="submission" date="2012-05" db="EMBL/GenBank/DDBJ databases">
        <title>Recombination and specialization in a pathogen metapopulation.</title>
        <authorList>
            <person name="Gardiner A."/>
            <person name="Kemen E."/>
            <person name="Schultz-Larsen T."/>
            <person name="MacLean D."/>
            <person name="Van Oosterhout C."/>
            <person name="Jones J.D.G."/>
        </authorList>
    </citation>
    <scope>NUCLEOTIDE SEQUENCE [LARGE SCALE GENOMIC DNA]</scope>
    <source>
        <strain evidence="14 15">Ac Nc2</strain>
    </source>
</reference>
<evidence type="ECO:0000256" key="2">
    <source>
        <dbReference type="ARBA" id="ARBA00005240"/>
    </source>
</evidence>
<name>A0A024G9C6_9STRA</name>
<dbReference type="GO" id="GO:0006310">
    <property type="term" value="P:DNA recombination"/>
    <property type="evidence" value="ECO:0007669"/>
    <property type="project" value="UniProtKB-KW"/>
</dbReference>
<keyword evidence="7" id="KW-0067">ATP-binding</keyword>
<feature type="domain" description="SAP" evidence="13">
    <location>
        <begin position="605"/>
        <end position="639"/>
    </location>
</feature>
<keyword evidence="4" id="KW-0227">DNA damage</keyword>
<proteinExistence type="inferred from homology"/>
<evidence type="ECO:0000256" key="6">
    <source>
        <dbReference type="ARBA" id="ARBA00022806"/>
    </source>
</evidence>
<dbReference type="NCBIfam" id="TIGR00578">
    <property type="entry name" value="ku70"/>
    <property type="match status" value="1"/>
</dbReference>
<comment type="similarity">
    <text evidence="2">Belongs to the ku70 family.</text>
</comment>
<dbReference type="GO" id="GO:0016787">
    <property type="term" value="F:hydrolase activity"/>
    <property type="evidence" value="ECO:0007669"/>
    <property type="project" value="UniProtKB-KW"/>
</dbReference>
<accession>A0A024G9C6</accession>
<dbReference type="STRING" id="65357.A0A024G9C6"/>
<sequence>MDVWNETESEENETTQEWTEERHGKDALLVLLDIRESMFVSTQSSQLPGDQKDPISWFHACINVLIKIMKSKIIARDNSLIGIIFFGSYKVTGSSAIAQIFEYQPLTFSSAQRIRSLKTLYSTPSDIIRSEFKSMQNNEQLAVSNILWQAGTVFSEAKLNRNDTQRIWIFTNDDAPVLPDEMEKSRFRIQAQNHLELERSLSLFYIHPPDTPNFDLTKFYDTVFEDVMKETSHSMESDEKKNLIQPAFGITSLNDLMETLLRKRFRKRRLAILPLRLTHSISIGVEVYALAIVQHKSTPIFLNATTNRPLVAETKWLCEDTGAYLTPEQIKRYYAYGGTRVYFSKDDVMEMKFAGTPSFELICFQPIDCLRDCDNIRSPYFIFPCDAFIEGSTKALIALLLAMEKKKMYGLARMIARKYSEPRYVALLPQREENDELGQIRPTGFHVIFLPYLDDIRDIRVDNHEIPTVDKEAVNLAMTMIEKLELADVPRFENPELQKHYASIQALALNEEELEYDEAHDSTLPDAAGFAQEDVQDAIERFKEAFGAMSDTAETKRKSKSASRMKEKPIKRAKRIDSIDTQSDLSPSQMFDLGKWREMVEKNTTGRQTVKELQAFLRFHSQPTSGRKAELVDRIEIFVTSESKDRFEEN</sequence>
<dbReference type="GO" id="GO:0006303">
    <property type="term" value="P:double-strand break repair via nonhomologous end joining"/>
    <property type="evidence" value="ECO:0007669"/>
    <property type="project" value="InterPro"/>
</dbReference>
<evidence type="ECO:0000256" key="1">
    <source>
        <dbReference type="ARBA" id="ARBA00004123"/>
    </source>
</evidence>
<dbReference type="PROSITE" id="PS50800">
    <property type="entry name" value="SAP"/>
    <property type="match status" value="1"/>
</dbReference>
<dbReference type="InParanoid" id="A0A024G9C6"/>
<evidence type="ECO:0000313" key="14">
    <source>
        <dbReference type="EMBL" id="CCI43279.1"/>
    </source>
</evidence>
<dbReference type="PIRSF" id="PIRSF003033">
    <property type="entry name" value="Ku70"/>
    <property type="match status" value="1"/>
</dbReference>
<dbReference type="SMART" id="SM00559">
    <property type="entry name" value="Ku78"/>
    <property type="match status" value="1"/>
</dbReference>
<dbReference type="Proteomes" id="UP000053237">
    <property type="component" value="Unassembled WGS sequence"/>
</dbReference>
<evidence type="ECO:0000256" key="8">
    <source>
        <dbReference type="ARBA" id="ARBA00023125"/>
    </source>
</evidence>
<dbReference type="GO" id="GO:0042162">
    <property type="term" value="F:telomeric DNA binding"/>
    <property type="evidence" value="ECO:0007669"/>
    <property type="project" value="InterPro"/>
</dbReference>
<evidence type="ECO:0000259" key="13">
    <source>
        <dbReference type="PROSITE" id="PS50800"/>
    </source>
</evidence>
<dbReference type="Pfam" id="PF03730">
    <property type="entry name" value="Ku_C"/>
    <property type="match status" value="1"/>
</dbReference>
<evidence type="ECO:0000256" key="4">
    <source>
        <dbReference type="ARBA" id="ARBA00022763"/>
    </source>
</evidence>
<dbReference type="SUPFAM" id="SSF68906">
    <property type="entry name" value="SAP domain"/>
    <property type="match status" value="1"/>
</dbReference>
<evidence type="ECO:0000256" key="9">
    <source>
        <dbReference type="ARBA" id="ARBA00023172"/>
    </source>
</evidence>
<dbReference type="Gene3D" id="4.10.970.10">
    <property type="entry name" value="Ku70, bridge and pillars"/>
    <property type="match status" value="1"/>
</dbReference>
<dbReference type="InterPro" id="IPR005161">
    <property type="entry name" value="Ku_N"/>
</dbReference>
<dbReference type="InterPro" id="IPR003034">
    <property type="entry name" value="SAP_dom"/>
</dbReference>
<evidence type="ECO:0000256" key="11">
    <source>
        <dbReference type="ARBA" id="ARBA00023242"/>
    </source>
</evidence>
<dbReference type="InterPro" id="IPR036465">
    <property type="entry name" value="vWFA_dom_sf"/>
</dbReference>
<gene>
    <name evidence="14" type="ORF">BN9_040630</name>
</gene>
<dbReference type="GO" id="GO:0005524">
    <property type="term" value="F:ATP binding"/>
    <property type="evidence" value="ECO:0007669"/>
    <property type="project" value="UniProtKB-KW"/>
</dbReference>
<dbReference type="InterPro" id="IPR005160">
    <property type="entry name" value="Ku_C"/>
</dbReference>
<keyword evidence="10" id="KW-0234">DNA repair</keyword>
<evidence type="ECO:0000313" key="15">
    <source>
        <dbReference type="Proteomes" id="UP000053237"/>
    </source>
</evidence>
<dbReference type="GO" id="GO:0003690">
    <property type="term" value="F:double-stranded DNA binding"/>
    <property type="evidence" value="ECO:0007669"/>
    <property type="project" value="TreeGrafter"/>
</dbReference>
<dbReference type="Pfam" id="PF02037">
    <property type="entry name" value="SAP"/>
    <property type="match status" value="1"/>
</dbReference>
<dbReference type="Pfam" id="PF03731">
    <property type="entry name" value="Ku_N"/>
    <property type="match status" value="1"/>
</dbReference>
<dbReference type="Gene3D" id="2.40.290.10">
    <property type="match status" value="1"/>
</dbReference>
<dbReference type="InterPro" id="IPR027388">
    <property type="entry name" value="Ku70_bridge/pillars_dom_sf"/>
</dbReference>
<dbReference type="GO" id="GO:0000723">
    <property type="term" value="P:telomere maintenance"/>
    <property type="evidence" value="ECO:0007669"/>
    <property type="project" value="InterPro"/>
</dbReference>
<feature type="region of interest" description="Disordered" evidence="12">
    <location>
        <begin position="550"/>
        <end position="572"/>
    </location>
</feature>
<dbReference type="InterPro" id="IPR006164">
    <property type="entry name" value="DNA_bd_Ku70/Ku80"/>
</dbReference>